<evidence type="ECO:0008006" key="4">
    <source>
        <dbReference type="Google" id="ProtNLM"/>
    </source>
</evidence>
<feature type="coiled-coil region" evidence="1">
    <location>
        <begin position="81"/>
        <end position="133"/>
    </location>
</feature>
<dbReference type="InterPro" id="IPR053716">
    <property type="entry name" value="Flag_assembly_chemotaxis_eff"/>
</dbReference>
<dbReference type="Gene3D" id="1.10.287.1700">
    <property type="match status" value="1"/>
</dbReference>
<evidence type="ECO:0000256" key="1">
    <source>
        <dbReference type="SAM" id="Coils"/>
    </source>
</evidence>
<evidence type="ECO:0000313" key="2">
    <source>
        <dbReference type="EMBL" id="MCW7753819.1"/>
    </source>
</evidence>
<accession>A0ABT3N8N1</accession>
<keyword evidence="1" id="KW-0175">Coiled coil</keyword>
<comment type="caution">
    <text evidence="2">The sequence shown here is derived from an EMBL/GenBank/DDBJ whole genome shotgun (WGS) entry which is preliminary data.</text>
</comment>
<sequence length="149" mass="17967">MKRFVFRMEALLRYRHFQVQEALQSLLAVQRLLEECEASMQALKEDQEAGGLALERETMEGISGERFRIHTEYLADMVIRMEKLEDRKKRILYRIREKQKALDKARMAEKALENLKERRSEEYRQEMDLLQQKEADDMISIRKVREDRS</sequence>
<name>A0ABT3N8N1_9BACT</name>
<evidence type="ECO:0000313" key="3">
    <source>
        <dbReference type="Proteomes" id="UP001209681"/>
    </source>
</evidence>
<proteinExistence type="predicted"/>
<protein>
    <recommendedName>
        <fullName evidence="4">Flagellar FliJ protein</fullName>
    </recommendedName>
</protein>
<organism evidence="2 3">
    <name type="scientific">Desulfobotulus pelophilus</name>
    <dbReference type="NCBI Taxonomy" id="2823377"/>
    <lineage>
        <taxon>Bacteria</taxon>
        <taxon>Pseudomonadati</taxon>
        <taxon>Thermodesulfobacteriota</taxon>
        <taxon>Desulfobacteria</taxon>
        <taxon>Desulfobacterales</taxon>
        <taxon>Desulfobacteraceae</taxon>
        <taxon>Desulfobotulus</taxon>
    </lineage>
</organism>
<dbReference type="Proteomes" id="UP001209681">
    <property type="component" value="Unassembled WGS sequence"/>
</dbReference>
<gene>
    <name evidence="2" type="ORF">OOT00_07470</name>
</gene>
<keyword evidence="3" id="KW-1185">Reference proteome</keyword>
<reference evidence="2 3" key="1">
    <citation type="submission" date="2022-11" db="EMBL/GenBank/DDBJ databases">
        <title>Desulfobotulus tamanensis H1 sp. nov. - anaerobic, alkaliphilic, sulphate reducing bacterium isolated from terrestrial mud volcano.</title>
        <authorList>
            <person name="Frolova A."/>
            <person name="Merkel A.Y."/>
            <person name="Slobodkin A.I."/>
        </authorList>
    </citation>
    <scope>NUCLEOTIDE SEQUENCE [LARGE SCALE GENOMIC DNA]</scope>
    <source>
        <strain evidence="2 3">H1</strain>
    </source>
</reference>
<dbReference type="RefSeq" id="WP_265424689.1">
    <property type="nucleotide sequence ID" value="NZ_JAPFPW010000007.1"/>
</dbReference>
<dbReference type="EMBL" id="JAPFPW010000007">
    <property type="protein sequence ID" value="MCW7753819.1"/>
    <property type="molecule type" value="Genomic_DNA"/>
</dbReference>